<dbReference type="OrthoDB" id="361870at2759"/>
<reference evidence="1" key="1">
    <citation type="submission" date="2020-07" db="EMBL/GenBank/DDBJ databases">
        <title>Ethylene signaling mediates host invasion by parasitic plants.</title>
        <authorList>
            <person name="Yoshida S."/>
        </authorList>
    </citation>
    <scope>NUCLEOTIDE SEQUENCE</scope>
    <source>
        <strain evidence="1">Okayama</strain>
    </source>
</reference>
<accession>A0A830CPA4</accession>
<dbReference type="AlphaFoldDB" id="A0A830CPA4"/>
<sequence>MIKKILKKVGGEQNLAPGVKEQLKRSVQDIKVVMGRAHHGPTYPVWESRQCKRRQQDKEELGIERIGKAAFQLHLGSASPC</sequence>
<proteinExistence type="predicted"/>
<dbReference type="Proteomes" id="UP000653305">
    <property type="component" value="Unassembled WGS sequence"/>
</dbReference>
<dbReference type="EMBL" id="BMAC01000606">
    <property type="protein sequence ID" value="GFQ00063.1"/>
    <property type="molecule type" value="Genomic_DNA"/>
</dbReference>
<name>A0A830CPA4_9LAMI</name>
<evidence type="ECO:0000313" key="2">
    <source>
        <dbReference type="Proteomes" id="UP000653305"/>
    </source>
</evidence>
<keyword evidence="2" id="KW-1185">Reference proteome</keyword>
<protein>
    <submittedName>
        <fullName evidence="1">Uncharacterized protein</fullName>
    </submittedName>
</protein>
<organism evidence="1 2">
    <name type="scientific">Phtheirospermum japonicum</name>
    <dbReference type="NCBI Taxonomy" id="374723"/>
    <lineage>
        <taxon>Eukaryota</taxon>
        <taxon>Viridiplantae</taxon>
        <taxon>Streptophyta</taxon>
        <taxon>Embryophyta</taxon>
        <taxon>Tracheophyta</taxon>
        <taxon>Spermatophyta</taxon>
        <taxon>Magnoliopsida</taxon>
        <taxon>eudicotyledons</taxon>
        <taxon>Gunneridae</taxon>
        <taxon>Pentapetalae</taxon>
        <taxon>asterids</taxon>
        <taxon>lamiids</taxon>
        <taxon>Lamiales</taxon>
        <taxon>Orobanchaceae</taxon>
        <taxon>Orobanchaceae incertae sedis</taxon>
        <taxon>Phtheirospermum</taxon>
    </lineage>
</organism>
<evidence type="ECO:0000313" key="1">
    <source>
        <dbReference type="EMBL" id="GFQ00063.1"/>
    </source>
</evidence>
<comment type="caution">
    <text evidence="1">The sequence shown here is derived from an EMBL/GenBank/DDBJ whole genome shotgun (WGS) entry which is preliminary data.</text>
</comment>
<gene>
    <name evidence="1" type="ORF">PHJA_002150300</name>
</gene>